<dbReference type="PANTHER" id="PTHR10956:SF0">
    <property type="entry name" value="60S RIBOSOMAL PROTEIN L31"/>
    <property type="match status" value="1"/>
</dbReference>
<dbReference type="OrthoDB" id="9739313at2759"/>
<dbReference type="GO" id="GO:0003735">
    <property type="term" value="F:structural constituent of ribosome"/>
    <property type="evidence" value="ECO:0007669"/>
    <property type="project" value="InterPro"/>
</dbReference>
<evidence type="ECO:0000256" key="3">
    <source>
        <dbReference type="ARBA" id="ARBA00023274"/>
    </source>
</evidence>
<dbReference type="Pfam" id="PF01198">
    <property type="entry name" value="Ribosomal_L31e"/>
    <property type="match status" value="1"/>
</dbReference>
<evidence type="ECO:0000256" key="4">
    <source>
        <dbReference type="ARBA" id="ARBA00035230"/>
    </source>
</evidence>
<keyword evidence="2" id="KW-0689">Ribosomal protein</keyword>
<dbReference type="Gene3D" id="3.10.440.10">
    <property type="match status" value="1"/>
</dbReference>
<dbReference type="SUPFAM" id="SSF54575">
    <property type="entry name" value="Ribosomal protein L31e"/>
    <property type="match status" value="1"/>
</dbReference>
<dbReference type="SMART" id="SM01380">
    <property type="entry name" value="Ribosomal_L31e"/>
    <property type="match status" value="1"/>
</dbReference>
<evidence type="ECO:0000256" key="5">
    <source>
        <dbReference type="ARBA" id="ARBA00035337"/>
    </source>
</evidence>
<dbReference type="AlphaFoldDB" id="A0A811JVH4"/>
<dbReference type="Proteomes" id="UP000783686">
    <property type="component" value="Unassembled WGS sequence"/>
</dbReference>
<dbReference type="CDD" id="cd00463">
    <property type="entry name" value="Ribosomal_L31e"/>
    <property type="match status" value="1"/>
</dbReference>
<dbReference type="InterPro" id="IPR000054">
    <property type="entry name" value="Ribosomal_eL31"/>
</dbReference>
<sequence>MVAKKTERKSKNALNKLVTREYTVHLHKYIHGIGFKRRAPRAIQAIRDFATKQMGTSDVRVDTRVNKFIWSQGIKNVPYRIRVRLSRRRNEDEDSQNKLYTLVTYVPVTDFKKLTTVNVDQED</sequence>
<dbReference type="PANTHER" id="PTHR10956">
    <property type="entry name" value="60S RIBOSOMAL PROTEIN L31"/>
    <property type="match status" value="1"/>
</dbReference>
<comment type="caution">
    <text evidence="6">The sequence shown here is derived from an EMBL/GenBank/DDBJ whole genome shotgun (WGS) entry which is preliminary data.</text>
</comment>
<dbReference type="InterPro" id="IPR023621">
    <property type="entry name" value="Ribosomal_eL31_dom_sf"/>
</dbReference>
<dbReference type="FunFam" id="3.10.440.10:FF:000001">
    <property type="entry name" value="60S ribosomal protein L31"/>
    <property type="match status" value="1"/>
</dbReference>
<evidence type="ECO:0000256" key="2">
    <source>
        <dbReference type="ARBA" id="ARBA00022980"/>
    </source>
</evidence>
<dbReference type="EMBL" id="CAJFDH010000001">
    <property type="protein sequence ID" value="CAD5207300.1"/>
    <property type="molecule type" value="Genomic_DNA"/>
</dbReference>
<evidence type="ECO:0000256" key="1">
    <source>
        <dbReference type="ARBA" id="ARBA00010808"/>
    </source>
</evidence>
<reference evidence="6" key="1">
    <citation type="submission" date="2020-09" db="EMBL/GenBank/DDBJ databases">
        <authorList>
            <person name="Kikuchi T."/>
        </authorList>
    </citation>
    <scope>NUCLEOTIDE SEQUENCE</scope>
    <source>
        <strain evidence="6">SH1</strain>
    </source>
</reference>
<organism evidence="6 7">
    <name type="scientific">Bursaphelenchus okinawaensis</name>
    <dbReference type="NCBI Taxonomy" id="465554"/>
    <lineage>
        <taxon>Eukaryota</taxon>
        <taxon>Metazoa</taxon>
        <taxon>Ecdysozoa</taxon>
        <taxon>Nematoda</taxon>
        <taxon>Chromadorea</taxon>
        <taxon>Rhabditida</taxon>
        <taxon>Tylenchina</taxon>
        <taxon>Tylenchomorpha</taxon>
        <taxon>Aphelenchoidea</taxon>
        <taxon>Aphelenchoididae</taxon>
        <taxon>Bursaphelenchus</taxon>
    </lineage>
</organism>
<dbReference type="Proteomes" id="UP000614601">
    <property type="component" value="Unassembled WGS sequence"/>
</dbReference>
<dbReference type="GO" id="GO:0022625">
    <property type="term" value="C:cytosolic large ribosomal subunit"/>
    <property type="evidence" value="ECO:0007669"/>
    <property type="project" value="TreeGrafter"/>
</dbReference>
<keyword evidence="3" id="KW-0687">Ribonucleoprotein</keyword>
<comment type="similarity">
    <text evidence="1">Belongs to the eukaryotic ribosomal protein eL31 family.</text>
</comment>
<dbReference type="EMBL" id="CAJFCW020000001">
    <property type="protein sequence ID" value="CAG9085121.1"/>
    <property type="molecule type" value="Genomic_DNA"/>
</dbReference>
<keyword evidence="7" id="KW-1185">Reference proteome</keyword>
<protein>
    <recommendedName>
        <fullName evidence="4">Large ribosomal subunit protein eL31</fullName>
    </recommendedName>
    <alternativeName>
        <fullName evidence="5">60S ribosomal protein L31</fullName>
    </alternativeName>
</protein>
<dbReference type="GO" id="GO:0002181">
    <property type="term" value="P:cytoplasmic translation"/>
    <property type="evidence" value="ECO:0007669"/>
    <property type="project" value="TreeGrafter"/>
</dbReference>
<name>A0A811JVH4_9BILA</name>
<evidence type="ECO:0000313" key="6">
    <source>
        <dbReference type="EMBL" id="CAD5207300.1"/>
    </source>
</evidence>
<dbReference type="PROSITE" id="PS01144">
    <property type="entry name" value="RIBOSOMAL_L31E"/>
    <property type="match status" value="1"/>
</dbReference>
<dbReference type="InterPro" id="IPR020052">
    <property type="entry name" value="Ribosomal_eL31_CS"/>
</dbReference>
<evidence type="ECO:0000313" key="7">
    <source>
        <dbReference type="Proteomes" id="UP000614601"/>
    </source>
</evidence>
<proteinExistence type="inferred from homology"/>
<accession>A0A811JVH4</accession>
<gene>
    <name evidence="6" type="ORF">BOKJ2_LOCUS1984</name>
</gene>